<dbReference type="EMBL" id="CADCXU010022334">
    <property type="protein sequence ID" value="CAB0009828.1"/>
    <property type="molecule type" value="Genomic_DNA"/>
</dbReference>
<evidence type="ECO:0000313" key="1">
    <source>
        <dbReference type="EMBL" id="CAB0009828.1"/>
    </source>
</evidence>
<keyword evidence="2" id="KW-1185">Reference proteome</keyword>
<sequence>MSKARAKEVAQEAVALKKKGQVIVKKSKELQAEVILNYSWWMLWFIATIDDQNFNPMLKT</sequence>
<gene>
    <name evidence="1" type="ORF">NTEN_LOCUS14910</name>
</gene>
<proteinExistence type="predicted"/>
<dbReference type="AlphaFoldDB" id="A0A6H5H1S3"/>
<feature type="non-terminal residue" evidence="1">
    <location>
        <position position="60"/>
    </location>
</feature>
<protein>
    <submittedName>
        <fullName evidence="1">Uncharacterized protein</fullName>
    </submittedName>
</protein>
<evidence type="ECO:0000313" key="2">
    <source>
        <dbReference type="Proteomes" id="UP000479000"/>
    </source>
</evidence>
<dbReference type="Proteomes" id="UP000479000">
    <property type="component" value="Unassembled WGS sequence"/>
</dbReference>
<name>A0A6H5H1S3_9HEMI</name>
<organism evidence="1 2">
    <name type="scientific">Nesidiocoris tenuis</name>
    <dbReference type="NCBI Taxonomy" id="355587"/>
    <lineage>
        <taxon>Eukaryota</taxon>
        <taxon>Metazoa</taxon>
        <taxon>Ecdysozoa</taxon>
        <taxon>Arthropoda</taxon>
        <taxon>Hexapoda</taxon>
        <taxon>Insecta</taxon>
        <taxon>Pterygota</taxon>
        <taxon>Neoptera</taxon>
        <taxon>Paraneoptera</taxon>
        <taxon>Hemiptera</taxon>
        <taxon>Heteroptera</taxon>
        <taxon>Panheteroptera</taxon>
        <taxon>Cimicomorpha</taxon>
        <taxon>Miridae</taxon>
        <taxon>Dicyphina</taxon>
        <taxon>Nesidiocoris</taxon>
    </lineage>
</organism>
<accession>A0A6H5H1S3</accession>
<reference evidence="1 2" key="1">
    <citation type="submission" date="2020-02" db="EMBL/GenBank/DDBJ databases">
        <authorList>
            <person name="Ferguson B K."/>
        </authorList>
    </citation>
    <scope>NUCLEOTIDE SEQUENCE [LARGE SCALE GENOMIC DNA]</scope>
</reference>